<accession>A0ABW3LHK1</accession>
<keyword evidence="2 5" id="KW-0812">Transmembrane</keyword>
<gene>
    <name evidence="7" type="ORF">ACFQ3N_01800</name>
</gene>
<name>A0ABW3LHK1_9BACI</name>
<dbReference type="Pfam" id="PF03816">
    <property type="entry name" value="LytR_cpsA_psr"/>
    <property type="match status" value="1"/>
</dbReference>
<reference evidence="8" key="1">
    <citation type="journal article" date="2019" name="Int. J. Syst. Evol. Microbiol.">
        <title>The Global Catalogue of Microorganisms (GCM) 10K type strain sequencing project: providing services to taxonomists for standard genome sequencing and annotation.</title>
        <authorList>
            <consortium name="The Broad Institute Genomics Platform"/>
            <consortium name="The Broad Institute Genome Sequencing Center for Infectious Disease"/>
            <person name="Wu L."/>
            <person name="Ma J."/>
        </authorList>
    </citation>
    <scope>NUCLEOTIDE SEQUENCE [LARGE SCALE GENOMIC DNA]</scope>
    <source>
        <strain evidence="8">CCUG 56754</strain>
    </source>
</reference>
<keyword evidence="3" id="KW-0735">Signal-anchor</keyword>
<keyword evidence="8" id="KW-1185">Reference proteome</keyword>
<keyword evidence="5" id="KW-0472">Membrane</keyword>
<dbReference type="Gene3D" id="3.40.630.190">
    <property type="entry name" value="LCP protein"/>
    <property type="match status" value="1"/>
</dbReference>
<dbReference type="RefSeq" id="WP_390358994.1">
    <property type="nucleotide sequence ID" value="NZ_JBHTKJ010000007.1"/>
</dbReference>
<evidence type="ECO:0000256" key="2">
    <source>
        <dbReference type="ARBA" id="ARBA00022692"/>
    </source>
</evidence>
<dbReference type="InterPro" id="IPR050922">
    <property type="entry name" value="LytR/CpsA/Psr_CW_biosynth"/>
</dbReference>
<feature type="transmembrane region" description="Helical" evidence="5">
    <location>
        <begin position="12"/>
        <end position="31"/>
    </location>
</feature>
<dbReference type="NCBIfam" id="TIGR00350">
    <property type="entry name" value="lytR_cpsA_psr"/>
    <property type="match status" value="1"/>
</dbReference>
<dbReference type="EMBL" id="JBHTKJ010000007">
    <property type="protein sequence ID" value="MFD1037162.1"/>
    <property type="molecule type" value="Genomic_DNA"/>
</dbReference>
<protein>
    <submittedName>
        <fullName evidence="7">LCP family protein</fullName>
    </submittedName>
</protein>
<evidence type="ECO:0000259" key="6">
    <source>
        <dbReference type="Pfam" id="PF03816"/>
    </source>
</evidence>
<organism evidence="7 8">
    <name type="scientific">Virgibacillus byunsanensis</name>
    <dbReference type="NCBI Taxonomy" id="570945"/>
    <lineage>
        <taxon>Bacteria</taxon>
        <taxon>Bacillati</taxon>
        <taxon>Bacillota</taxon>
        <taxon>Bacilli</taxon>
        <taxon>Bacillales</taxon>
        <taxon>Bacillaceae</taxon>
        <taxon>Virgibacillus</taxon>
    </lineage>
</organism>
<evidence type="ECO:0000256" key="1">
    <source>
        <dbReference type="ARBA" id="ARBA00006068"/>
    </source>
</evidence>
<evidence type="ECO:0000256" key="4">
    <source>
        <dbReference type="ARBA" id="ARBA00022989"/>
    </source>
</evidence>
<evidence type="ECO:0000256" key="5">
    <source>
        <dbReference type="SAM" id="Phobius"/>
    </source>
</evidence>
<dbReference type="Proteomes" id="UP001597040">
    <property type="component" value="Unassembled WGS sequence"/>
</dbReference>
<proteinExistence type="inferred from homology"/>
<evidence type="ECO:0000313" key="8">
    <source>
        <dbReference type="Proteomes" id="UP001597040"/>
    </source>
</evidence>
<dbReference type="PANTHER" id="PTHR33392">
    <property type="entry name" value="POLYISOPRENYL-TEICHOIC ACID--PEPTIDOGLYCAN TEICHOIC ACID TRANSFERASE TAGU"/>
    <property type="match status" value="1"/>
</dbReference>
<keyword evidence="4 5" id="KW-1133">Transmembrane helix</keyword>
<evidence type="ECO:0000256" key="3">
    <source>
        <dbReference type="ARBA" id="ARBA00022968"/>
    </source>
</evidence>
<comment type="similarity">
    <text evidence="1">Belongs to the LytR/CpsA/Psr (LCP) family.</text>
</comment>
<feature type="domain" description="Cell envelope-related transcriptional attenuator" evidence="6">
    <location>
        <begin position="92"/>
        <end position="240"/>
    </location>
</feature>
<sequence>MIKRNYSKKKLFLYTGFTLLFFLSIGVGYTLNLYNKTEDIVTDSHQEVGRDNEISQLREEGVDPVDPVEDNVSVLFIGIDNSEIRDYEDGSRSDALLLATFNKEKSSVKLLSIPRDSYVYVPEIGYFTKINHAHFYGGPKATIETVEEFFHVPVDYFVRVNFDAFIDVVDSLGGITYDVPYEMQEMNSDDTENAIHLYPGAQNLTGEEALALARTRKYDSDIERGERQQEIIKTIAKKATSASSIFKLEEVIDAVGANMNTNLTFNEMKSFLSYGLDTNVNIETVNLIGDGKFKEDDLWYFEVDEYSRSQVQTELREHLSLPNTINEASDFADGAEEDTPY</sequence>
<comment type="caution">
    <text evidence="7">The sequence shown here is derived from an EMBL/GenBank/DDBJ whole genome shotgun (WGS) entry which is preliminary data.</text>
</comment>
<dbReference type="InterPro" id="IPR004474">
    <property type="entry name" value="LytR_CpsA_psr"/>
</dbReference>
<evidence type="ECO:0000313" key="7">
    <source>
        <dbReference type="EMBL" id="MFD1037162.1"/>
    </source>
</evidence>
<dbReference type="PANTHER" id="PTHR33392:SF3">
    <property type="entry name" value="POLYISOPRENYL-TEICHOIC ACID--PEPTIDOGLYCAN TEICHOIC ACID TRANSFERASE TAGT"/>
    <property type="match status" value="1"/>
</dbReference>